<dbReference type="InterPro" id="IPR008948">
    <property type="entry name" value="L-Aspartase-like"/>
</dbReference>
<feature type="domain" description="Fumarate lyase N-terminal" evidence="4">
    <location>
        <begin position="2"/>
        <end position="191"/>
    </location>
</feature>
<dbReference type="GO" id="GO:0006188">
    <property type="term" value="P:IMP biosynthetic process"/>
    <property type="evidence" value="ECO:0007669"/>
    <property type="project" value="InterPro"/>
</dbReference>
<dbReference type="PANTHER" id="PTHR43411">
    <property type="entry name" value="ADENYLOSUCCINATE LYASE"/>
    <property type="match status" value="1"/>
</dbReference>
<dbReference type="Gene3D" id="1.10.40.30">
    <property type="entry name" value="Fumarase/aspartase (C-terminal domain)"/>
    <property type="match status" value="1"/>
</dbReference>
<dbReference type="AlphaFoldDB" id="A0A2M8ESU9"/>
<evidence type="ECO:0000256" key="3">
    <source>
        <dbReference type="ARBA" id="ARBA00025012"/>
    </source>
</evidence>
<dbReference type="SUPFAM" id="SSF48557">
    <property type="entry name" value="L-aspartase-like"/>
    <property type="match status" value="1"/>
</dbReference>
<dbReference type="InterPro" id="IPR013539">
    <property type="entry name" value="PurB_C"/>
</dbReference>
<comment type="pathway">
    <text evidence="1">Purine metabolism; IMP biosynthesis via de novo pathway; 5-amino-1-(5-phospho-D-ribosyl)imidazole-4-carboxamide from 5-amino-1-(5-phospho-D-ribosyl)imidazole-4-carboxylate: step 2/2.</text>
</comment>
<dbReference type="InterPro" id="IPR000362">
    <property type="entry name" value="Fumarate_lyase_fam"/>
</dbReference>
<dbReference type="PANTHER" id="PTHR43411:SF1">
    <property type="entry name" value="ADENYLOSUCCINATE LYASE"/>
    <property type="match status" value="1"/>
</dbReference>
<name>A0A2M8ESU9_9BACT</name>
<dbReference type="Pfam" id="PF08328">
    <property type="entry name" value="ASL_C"/>
    <property type="match status" value="1"/>
</dbReference>
<evidence type="ECO:0000313" key="7">
    <source>
        <dbReference type="Proteomes" id="UP000229816"/>
    </source>
</evidence>
<comment type="caution">
    <text evidence="6">The sequence shown here is derived from an EMBL/GenBank/DDBJ whole genome shotgun (WGS) entry which is preliminary data.</text>
</comment>
<sequence>TTYDIDTTAYSLAIKRSRDNIILPSLKLLIREIKQMAELYKGKPMLGRTHGQPAVPTTMGKELMVFAIRLFREYQELKSIIIEAKLNGAVGNYNAHFAAFPNVNWLKFSADFIDSLGLKPNLFTTQIMPYDSFIKIFQSLFLINQVLIGFNQDLWRYISDDYFLQKIEEKQVGSSTMPQKVNPIDLENSEGNLGIANSLLGFLIQKLAISRLQRDLSDKTVKRNIGMAFAYSLLGYQSTLKGLNKLSLNEKFLKEELLEHWEIITEGIQTILKTGGDIQAYEKLKEFSQGKKLDQNQIKNFVEDLKVNPKTKKQLLNLTPLNYLGLAEKLVDEGIKIIKF</sequence>
<dbReference type="PRINTS" id="PR00149">
    <property type="entry name" value="FUMRATELYASE"/>
</dbReference>
<organism evidence="6 7">
    <name type="scientific">Candidatus Shapirobacteria bacterium CG_4_9_14_0_2_um_filter_39_11</name>
    <dbReference type="NCBI Taxonomy" id="1974478"/>
    <lineage>
        <taxon>Bacteria</taxon>
        <taxon>Candidatus Shapironibacteriota</taxon>
    </lineage>
</organism>
<protein>
    <submittedName>
        <fullName evidence="6">Adenylosuccinate lyase</fullName>
    </submittedName>
</protein>
<evidence type="ECO:0000256" key="1">
    <source>
        <dbReference type="ARBA" id="ARBA00004706"/>
    </source>
</evidence>
<comment type="function">
    <text evidence="3">Catalyzes two reactions in de novo purine nucleotide biosynthesis. Catalyzes the breakdown of 5-aminoimidazole- (N-succinylocarboxamide) ribotide (SAICAR or 2-[5-amino-1-(5-phospho-beta-D-ribosyl)imidazole-4-carboxamido]succinate) to 5-aminoimidazole-4-carboxamide ribotide (AICAR or 5-amino-1-(5-phospho-beta-D-ribosyl)imidazole-4-carboxamide) and fumarate, and of adenylosuccinate (ADS or N(6)-(1,2-dicarboxyethyl)-AMP) to adenosine monophosphate (AMP) and fumarate.</text>
</comment>
<evidence type="ECO:0000313" key="6">
    <source>
        <dbReference type="EMBL" id="PJC28136.1"/>
    </source>
</evidence>
<dbReference type="Pfam" id="PF00206">
    <property type="entry name" value="Lyase_1"/>
    <property type="match status" value="1"/>
</dbReference>
<keyword evidence="6" id="KW-0456">Lyase</keyword>
<dbReference type="Gene3D" id="1.20.200.10">
    <property type="entry name" value="Fumarase/aspartase (Central domain)"/>
    <property type="match status" value="1"/>
</dbReference>
<proteinExistence type="predicted"/>
<gene>
    <name evidence="6" type="ORF">CO054_01760</name>
</gene>
<dbReference type="InterPro" id="IPR047136">
    <property type="entry name" value="PurB_bact"/>
</dbReference>
<evidence type="ECO:0000259" key="4">
    <source>
        <dbReference type="Pfam" id="PF00206"/>
    </source>
</evidence>
<dbReference type="PROSITE" id="PS00163">
    <property type="entry name" value="FUMARATE_LYASES"/>
    <property type="match status" value="1"/>
</dbReference>
<dbReference type="InterPro" id="IPR020557">
    <property type="entry name" value="Fumarate_lyase_CS"/>
</dbReference>
<reference evidence="7" key="1">
    <citation type="submission" date="2017-09" db="EMBL/GenBank/DDBJ databases">
        <title>Depth-based differentiation of microbial function through sediment-hosted aquifers and enrichment of novel symbionts in the deep terrestrial subsurface.</title>
        <authorList>
            <person name="Probst A.J."/>
            <person name="Ladd B."/>
            <person name="Jarett J.K."/>
            <person name="Geller-Mcgrath D.E."/>
            <person name="Sieber C.M.K."/>
            <person name="Emerson J.B."/>
            <person name="Anantharaman K."/>
            <person name="Thomas B.C."/>
            <person name="Malmstrom R."/>
            <person name="Stieglmeier M."/>
            <person name="Klingl A."/>
            <person name="Woyke T."/>
            <person name="Ryan C.M."/>
            <person name="Banfield J.F."/>
        </authorList>
    </citation>
    <scope>NUCLEOTIDE SEQUENCE [LARGE SCALE GENOMIC DNA]</scope>
</reference>
<evidence type="ECO:0000259" key="5">
    <source>
        <dbReference type="Pfam" id="PF08328"/>
    </source>
</evidence>
<feature type="domain" description="Adenylosuccinate lyase PurB C-terminal" evidence="5">
    <location>
        <begin position="210"/>
        <end position="324"/>
    </location>
</feature>
<dbReference type="InterPro" id="IPR022761">
    <property type="entry name" value="Fumarate_lyase_N"/>
</dbReference>
<accession>A0A2M8ESU9</accession>
<comment type="pathway">
    <text evidence="2">Purine metabolism; AMP biosynthesis via de novo pathway; AMP from IMP: step 2/2.</text>
</comment>
<evidence type="ECO:0000256" key="2">
    <source>
        <dbReference type="ARBA" id="ARBA00004734"/>
    </source>
</evidence>
<dbReference type="Proteomes" id="UP000229816">
    <property type="component" value="Unassembled WGS sequence"/>
</dbReference>
<feature type="non-terminal residue" evidence="6">
    <location>
        <position position="1"/>
    </location>
</feature>
<dbReference type="EMBL" id="PFSF01000036">
    <property type="protein sequence ID" value="PJC28136.1"/>
    <property type="molecule type" value="Genomic_DNA"/>
</dbReference>
<dbReference type="NCBIfam" id="NF006764">
    <property type="entry name" value="PRK09285.1"/>
    <property type="match status" value="1"/>
</dbReference>
<dbReference type="GO" id="GO:0004018">
    <property type="term" value="F:N6-(1,2-dicarboxyethyl)AMP AMP-lyase (fumarate-forming) activity"/>
    <property type="evidence" value="ECO:0007669"/>
    <property type="project" value="InterPro"/>
</dbReference>